<sequence>MKERLEHGADDLFDHPVDDEFVELQRLRHGGPADDLIGLLDGAGIEYRTSSTAPTFDLSSLGAERDAEVIFSVAAEDYPKARDLLEATYLNDPLPEDHHLLTASDDDLIEILAHESEWSAFDVAHARQMAKARGLDPAAVQREREQSLRLKQEGKQASRFLVLGGFVCCIIAGCGFLLFGIAGVGIGWSLVSMKDKTPEGVFPTYDQASRKVGVIMIWFAVIAAAVGIVTRLMLARW</sequence>
<keyword evidence="3" id="KW-1185">Reference proteome</keyword>
<keyword evidence="1" id="KW-1133">Transmembrane helix</keyword>
<proteinExistence type="predicted"/>
<feature type="transmembrane region" description="Helical" evidence="1">
    <location>
        <begin position="160"/>
        <end position="191"/>
    </location>
</feature>
<organism evidence="2 3">
    <name type="scientific">Haloferula rosea</name>
    <dbReference type="NCBI Taxonomy" id="490093"/>
    <lineage>
        <taxon>Bacteria</taxon>
        <taxon>Pseudomonadati</taxon>
        <taxon>Verrucomicrobiota</taxon>
        <taxon>Verrucomicrobiia</taxon>
        <taxon>Verrucomicrobiales</taxon>
        <taxon>Verrucomicrobiaceae</taxon>
        <taxon>Haloferula</taxon>
    </lineage>
</organism>
<keyword evidence="1" id="KW-0812">Transmembrane</keyword>
<dbReference type="AlphaFoldDB" id="A0A934VGI0"/>
<gene>
    <name evidence="2" type="ORF">JIN81_11340</name>
</gene>
<protein>
    <submittedName>
        <fullName evidence="2">Uncharacterized protein</fullName>
    </submittedName>
</protein>
<reference evidence="2" key="1">
    <citation type="submission" date="2021-01" db="EMBL/GenBank/DDBJ databases">
        <title>Modified the classification status of verrucomicrobia.</title>
        <authorList>
            <person name="Feng X."/>
        </authorList>
    </citation>
    <scope>NUCLEOTIDE SEQUENCE</scope>
    <source>
        <strain evidence="2">KCTC 22201</strain>
    </source>
</reference>
<dbReference type="EMBL" id="JAENII010000008">
    <property type="protein sequence ID" value="MBK1827615.1"/>
    <property type="molecule type" value="Genomic_DNA"/>
</dbReference>
<dbReference type="Proteomes" id="UP000658278">
    <property type="component" value="Unassembled WGS sequence"/>
</dbReference>
<evidence type="ECO:0000256" key="1">
    <source>
        <dbReference type="SAM" id="Phobius"/>
    </source>
</evidence>
<evidence type="ECO:0000313" key="3">
    <source>
        <dbReference type="Proteomes" id="UP000658278"/>
    </source>
</evidence>
<feature type="transmembrane region" description="Helical" evidence="1">
    <location>
        <begin position="211"/>
        <end position="234"/>
    </location>
</feature>
<comment type="caution">
    <text evidence="2">The sequence shown here is derived from an EMBL/GenBank/DDBJ whole genome shotgun (WGS) entry which is preliminary data.</text>
</comment>
<dbReference type="RefSeq" id="WP_200279305.1">
    <property type="nucleotide sequence ID" value="NZ_JAENII010000008.1"/>
</dbReference>
<evidence type="ECO:0000313" key="2">
    <source>
        <dbReference type="EMBL" id="MBK1827615.1"/>
    </source>
</evidence>
<keyword evidence="1" id="KW-0472">Membrane</keyword>
<name>A0A934VGI0_9BACT</name>
<accession>A0A934VGI0</accession>